<keyword evidence="1" id="KW-0472">Membrane</keyword>
<reference evidence="3" key="2">
    <citation type="journal article" date="2020" name="Nat. Commun.">
        <title>Large-scale genome sequencing of mycorrhizal fungi provides insights into the early evolution of symbiotic traits.</title>
        <authorList>
            <person name="Miyauchi S."/>
            <person name="Kiss E."/>
            <person name="Kuo A."/>
            <person name="Drula E."/>
            <person name="Kohler A."/>
            <person name="Sanchez-Garcia M."/>
            <person name="Morin E."/>
            <person name="Andreopoulos B."/>
            <person name="Barry K.W."/>
            <person name="Bonito G."/>
            <person name="Buee M."/>
            <person name="Carver A."/>
            <person name="Chen C."/>
            <person name="Cichocki N."/>
            <person name="Clum A."/>
            <person name="Culley D."/>
            <person name="Crous P.W."/>
            <person name="Fauchery L."/>
            <person name="Girlanda M."/>
            <person name="Hayes R.D."/>
            <person name="Keri Z."/>
            <person name="LaButti K."/>
            <person name="Lipzen A."/>
            <person name="Lombard V."/>
            <person name="Magnuson J."/>
            <person name="Maillard F."/>
            <person name="Murat C."/>
            <person name="Nolan M."/>
            <person name="Ohm R.A."/>
            <person name="Pangilinan J."/>
            <person name="Pereira M.F."/>
            <person name="Perotto S."/>
            <person name="Peter M."/>
            <person name="Pfister S."/>
            <person name="Riley R."/>
            <person name="Sitrit Y."/>
            <person name="Stielow J.B."/>
            <person name="Szollosi G."/>
            <person name="Zifcakova L."/>
            <person name="Stursova M."/>
            <person name="Spatafora J.W."/>
            <person name="Tedersoo L."/>
            <person name="Vaario L.M."/>
            <person name="Yamada A."/>
            <person name="Yan M."/>
            <person name="Wang P."/>
            <person name="Xu J."/>
            <person name="Bruns T."/>
            <person name="Baldrian P."/>
            <person name="Vilgalys R."/>
            <person name="Dunand C."/>
            <person name="Henrissat B."/>
            <person name="Grigoriev I.V."/>
            <person name="Hibbett D."/>
            <person name="Nagy L.G."/>
            <person name="Martin F.M."/>
        </authorList>
    </citation>
    <scope>NUCLEOTIDE SEQUENCE</scope>
    <source>
        <strain evidence="3">Prilba</strain>
    </source>
</reference>
<dbReference type="EMBL" id="WHVB01000164">
    <property type="protein sequence ID" value="KAF8460697.1"/>
    <property type="molecule type" value="Genomic_DNA"/>
</dbReference>
<sequence length="309" mass="33499">MSAGPSTSTDTSQSYFVSIFNTALETYRRKTKKDLASHPLLPTLQSCDSPEAVLTVLREQIPAFGQSQNGDDGLTKWVAPTVNVLYAFSATLGQGVGLAFAPANAVFAGIGVLLLAAKDANSSKDKLVELFNRIERFFGRLEIYTGIEPTTAMTAIIVDIMVEVLAILGIATKEAKRGGLKKYFKKLVGSTDIEDSLSRLDKLTQEEARMASAELLNMTHSVDGKVQDVRSDVHDVGNKVEGGIRDVRSDVHDVGDNVQGVEGRIEDVRGDVRDVDHRVRTIGNNIKHISSGVQGVDDKLEQVNRSLSL</sequence>
<gene>
    <name evidence="3" type="ORF">DFH94DRAFT_687162</name>
</gene>
<reference evidence="3" key="1">
    <citation type="submission" date="2019-10" db="EMBL/GenBank/DDBJ databases">
        <authorList>
            <consortium name="DOE Joint Genome Institute"/>
            <person name="Kuo A."/>
            <person name="Miyauchi S."/>
            <person name="Kiss E."/>
            <person name="Drula E."/>
            <person name="Kohler A."/>
            <person name="Sanchez-Garcia M."/>
            <person name="Andreopoulos B."/>
            <person name="Barry K.W."/>
            <person name="Bonito G."/>
            <person name="Buee M."/>
            <person name="Carver A."/>
            <person name="Chen C."/>
            <person name="Cichocki N."/>
            <person name="Clum A."/>
            <person name="Culley D."/>
            <person name="Crous P.W."/>
            <person name="Fauchery L."/>
            <person name="Girlanda M."/>
            <person name="Hayes R."/>
            <person name="Keri Z."/>
            <person name="LaButti K."/>
            <person name="Lipzen A."/>
            <person name="Lombard V."/>
            <person name="Magnuson J."/>
            <person name="Maillard F."/>
            <person name="Morin E."/>
            <person name="Murat C."/>
            <person name="Nolan M."/>
            <person name="Ohm R."/>
            <person name="Pangilinan J."/>
            <person name="Pereira M."/>
            <person name="Perotto S."/>
            <person name="Peter M."/>
            <person name="Riley R."/>
            <person name="Sitrit Y."/>
            <person name="Stielow B."/>
            <person name="Szollosi G."/>
            <person name="Zifcakova L."/>
            <person name="Stursova M."/>
            <person name="Spatafora J.W."/>
            <person name="Tedersoo L."/>
            <person name="Vaario L.-M."/>
            <person name="Yamada A."/>
            <person name="Yan M."/>
            <person name="Wang P."/>
            <person name="Xu J."/>
            <person name="Bruns T."/>
            <person name="Baldrian P."/>
            <person name="Vilgalys R."/>
            <person name="Henrissat B."/>
            <person name="Grigoriev I.V."/>
            <person name="Hibbett D."/>
            <person name="Nagy L.G."/>
            <person name="Martin F.M."/>
        </authorList>
    </citation>
    <scope>NUCLEOTIDE SEQUENCE</scope>
    <source>
        <strain evidence="3">Prilba</strain>
    </source>
</reference>
<dbReference type="OrthoDB" id="448455at2759"/>
<dbReference type="Proteomes" id="UP000759537">
    <property type="component" value="Unassembled WGS sequence"/>
</dbReference>
<keyword evidence="4" id="KW-1185">Reference proteome</keyword>
<evidence type="ECO:0000256" key="1">
    <source>
        <dbReference type="SAM" id="Phobius"/>
    </source>
</evidence>
<keyword evidence="1" id="KW-0812">Transmembrane</keyword>
<comment type="caution">
    <text evidence="3">The sequence shown here is derived from an EMBL/GenBank/DDBJ whole genome shotgun (WGS) entry which is preliminary data.</text>
</comment>
<feature type="transmembrane region" description="Helical" evidence="1">
    <location>
        <begin position="152"/>
        <end position="172"/>
    </location>
</feature>
<evidence type="ECO:0000313" key="3">
    <source>
        <dbReference type="EMBL" id="KAF8460697.1"/>
    </source>
</evidence>
<dbReference type="Pfam" id="PF17109">
    <property type="entry name" value="Goodbye"/>
    <property type="match status" value="1"/>
</dbReference>
<evidence type="ECO:0000313" key="4">
    <source>
        <dbReference type="Proteomes" id="UP000759537"/>
    </source>
</evidence>
<protein>
    <recommendedName>
        <fullName evidence="2">Fungal STAND N-terminal Goodbye domain-containing protein</fullName>
    </recommendedName>
</protein>
<feature type="domain" description="Fungal STAND N-terminal Goodbye" evidence="2">
    <location>
        <begin position="20"/>
        <end position="144"/>
    </location>
</feature>
<evidence type="ECO:0000259" key="2">
    <source>
        <dbReference type="Pfam" id="PF17109"/>
    </source>
</evidence>
<dbReference type="AlphaFoldDB" id="A0A9P5JSX7"/>
<keyword evidence="1" id="KW-1133">Transmembrane helix</keyword>
<proteinExistence type="predicted"/>
<organism evidence="3 4">
    <name type="scientific">Russula ochroleuca</name>
    <dbReference type="NCBI Taxonomy" id="152965"/>
    <lineage>
        <taxon>Eukaryota</taxon>
        <taxon>Fungi</taxon>
        <taxon>Dikarya</taxon>
        <taxon>Basidiomycota</taxon>
        <taxon>Agaricomycotina</taxon>
        <taxon>Agaricomycetes</taxon>
        <taxon>Russulales</taxon>
        <taxon>Russulaceae</taxon>
        <taxon>Russula</taxon>
    </lineage>
</organism>
<dbReference type="InterPro" id="IPR031350">
    <property type="entry name" value="Goodbye_dom"/>
</dbReference>
<feature type="transmembrane region" description="Helical" evidence="1">
    <location>
        <begin position="96"/>
        <end position="117"/>
    </location>
</feature>
<dbReference type="Gene3D" id="1.20.1480.30">
    <property type="entry name" value="Designed four-helix bundle protein"/>
    <property type="match status" value="1"/>
</dbReference>
<name>A0A9P5JSX7_9AGAM</name>
<accession>A0A9P5JSX7</accession>